<dbReference type="Proteomes" id="UP000886653">
    <property type="component" value="Unassembled WGS sequence"/>
</dbReference>
<accession>A0A9P6NZN0</accession>
<keyword evidence="2" id="KW-1185">Reference proteome</keyword>
<feature type="non-terminal residue" evidence="1">
    <location>
        <position position="1"/>
    </location>
</feature>
<sequence>IYGTCDCPGFDHDIIEVAVHTGVGFYALIWFGFDGDDKWKTRKARLLKVIQSNPKVPYVIRAVKCGSKPLFDMVLPID</sequence>
<dbReference type="EMBL" id="MU167208">
    <property type="protein sequence ID" value="KAG0152315.1"/>
    <property type="molecule type" value="Genomic_DNA"/>
</dbReference>
<evidence type="ECO:0000313" key="1">
    <source>
        <dbReference type="EMBL" id="KAG0152315.1"/>
    </source>
</evidence>
<comment type="caution">
    <text evidence="1">The sequence shown here is derived from an EMBL/GenBank/DDBJ whole genome shotgun (WGS) entry which is preliminary data.</text>
</comment>
<name>A0A9P6NZN0_9BASI</name>
<proteinExistence type="predicted"/>
<protein>
    <submittedName>
        <fullName evidence="1">Uncharacterized protein</fullName>
    </submittedName>
</protein>
<organism evidence="1 2">
    <name type="scientific">Cronartium quercuum f. sp. fusiforme G11</name>
    <dbReference type="NCBI Taxonomy" id="708437"/>
    <lineage>
        <taxon>Eukaryota</taxon>
        <taxon>Fungi</taxon>
        <taxon>Dikarya</taxon>
        <taxon>Basidiomycota</taxon>
        <taxon>Pucciniomycotina</taxon>
        <taxon>Pucciniomycetes</taxon>
        <taxon>Pucciniales</taxon>
        <taxon>Coleosporiaceae</taxon>
        <taxon>Cronartium</taxon>
    </lineage>
</organism>
<evidence type="ECO:0000313" key="2">
    <source>
        <dbReference type="Proteomes" id="UP000886653"/>
    </source>
</evidence>
<gene>
    <name evidence="1" type="ORF">CROQUDRAFT_35367</name>
</gene>
<dbReference type="AlphaFoldDB" id="A0A9P6NZN0"/>
<dbReference type="OrthoDB" id="77201at2759"/>
<reference evidence="1" key="1">
    <citation type="submission" date="2013-11" db="EMBL/GenBank/DDBJ databases">
        <title>Genome sequence of the fusiform rust pathogen reveals effectors for host alternation and coevolution with pine.</title>
        <authorList>
            <consortium name="DOE Joint Genome Institute"/>
            <person name="Smith K."/>
            <person name="Pendleton A."/>
            <person name="Kubisiak T."/>
            <person name="Anderson C."/>
            <person name="Salamov A."/>
            <person name="Aerts A."/>
            <person name="Riley R."/>
            <person name="Clum A."/>
            <person name="Lindquist E."/>
            <person name="Ence D."/>
            <person name="Campbell M."/>
            <person name="Kronenberg Z."/>
            <person name="Feau N."/>
            <person name="Dhillon B."/>
            <person name="Hamelin R."/>
            <person name="Burleigh J."/>
            <person name="Smith J."/>
            <person name="Yandell M."/>
            <person name="Nelson C."/>
            <person name="Grigoriev I."/>
            <person name="Davis J."/>
        </authorList>
    </citation>
    <scope>NUCLEOTIDE SEQUENCE</scope>
    <source>
        <strain evidence="1">G11</strain>
    </source>
</reference>